<gene>
    <name evidence="2" type="ORF">JOQ06_010566</name>
</gene>
<evidence type="ECO:0000256" key="1">
    <source>
        <dbReference type="SAM" id="MobiDB-lite"/>
    </source>
</evidence>
<evidence type="ECO:0000313" key="2">
    <source>
        <dbReference type="EMBL" id="KAJ4932139.1"/>
    </source>
</evidence>
<feature type="compositionally biased region" description="Basic and acidic residues" evidence="1">
    <location>
        <begin position="81"/>
        <end position="98"/>
    </location>
</feature>
<dbReference type="Proteomes" id="UP001219934">
    <property type="component" value="Unassembled WGS sequence"/>
</dbReference>
<proteinExistence type="predicted"/>
<reference evidence="2" key="1">
    <citation type="submission" date="2022-11" db="EMBL/GenBank/DDBJ databases">
        <title>Chromosome-level genome of Pogonophryne albipinna.</title>
        <authorList>
            <person name="Jo E."/>
        </authorList>
    </citation>
    <scope>NUCLEOTIDE SEQUENCE</scope>
    <source>
        <strain evidence="2">SGF0006</strain>
        <tissue evidence="2">Muscle</tissue>
    </source>
</reference>
<evidence type="ECO:0000313" key="3">
    <source>
        <dbReference type="Proteomes" id="UP001219934"/>
    </source>
</evidence>
<protein>
    <recommendedName>
        <fullName evidence="4">DUF4371 domain-containing protein</fullName>
    </recommendedName>
</protein>
<dbReference type="SUPFAM" id="SSF53098">
    <property type="entry name" value="Ribonuclease H-like"/>
    <property type="match status" value="1"/>
</dbReference>
<dbReference type="InterPro" id="IPR012337">
    <property type="entry name" value="RNaseH-like_sf"/>
</dbReference>
<accession>A0AAD6FFV2</accession>
<dbReference type="PANTHER" id="PTHR45913">
    <property type="entry name" value="EPM2A-INTERACTING PROTEIN 1"/>
    <property type="match status" value="1"/>
</dbReference>
<sequence length="960" mass="109406">MASLKETILSSADRERIQSPTLNKPKAKTVSRHQNGSDRNHEQQRHAVERKTQDKEEMSFRQEEEKARRSRLYKQGVKKNQLREEDRHQNKEERDRPRGLAQLQAWELRHQEGIKVESKKSSFKSQQDDISGRGSRRESVAQKLNLEKEDRKHLQCAEERKQLQIKNAQAEKDAMEVFHYRAEGIEESLPRYGTDQTRTMKQKLERNTLLLSYLENSDFDMQPNRLPPITTKEVTARTCLDPPRTEAPHYHASGIEESLPRYGTAQSRAIKQNIERNQLRLSYENTIEVRQQATPLPPITTTDKTECLVPAGMEAYQYRPKSVEELLPSCGSAQTRALKHELEDIKLLLSYLDNSDVDMRPTRPLTVTTKKVDAGRFLDPAGIEASQYHANGIEESLPRYGTAQTRAMKQKLERNKLLLSYEDNLDFDMQPNRLPPITTKEVTARTCLDPPRTEASHYHASGIEESLPRYGTAQSRAIKQNIERNQLRLSYENTIEVRQQATPLPPITTTDKTECLVPAGMEAYQYRPKSVEELLPSCGSAQTRALKHELEDIKLLLSYLDNSDVDIRPTRPLTVTTKKVDAGRFLDPAGIEASQYHANGIEESLPRYGTAQTRAMKQKLERNKLLLSYEDNLDFDMQPNRLPPITTKEVTARTCLDPPRTEASHYHASGIEESLPRYGTAQSRAIKQNIERNQLRLSYENTIEEDIDAGRECLIKGLCIYLNEDPEDLVKEYMDITEANTLREVEGTTVGIYVARETPSNDYSDVGDKLSSAEFVSLAIDESLDINDTPQLLIFIRAINSKFDITEELLDMVSLENGTMGIEIKNAVLETLEKFNIGPEKITAFTTDGAPAMLGKRNGAVALLKETLKNGGVAAEGIFSYHCIVHQQALFAKFKCLNEVMANVIEVVNYIRARARNHLNFKLLCEEFDTHYGDLVLHTEIRWLSKGRMLAHFMDLLEPL</sequence>
<dbReference type="PANTHER" id="PTHR45913:SF5">
    <property type="entry name" value="GENERAL TRANSCRIPTION FACTOR II-I REPEAT DOMAIN-CONTAINING PROTEIN 2A-LIKE PROTEIN"/>
    <property type="match status" value="1"/>
</dbReference>
<name>A0AAD6FFV2_9TELE</name>
<feature type="compositionally biased region" description="Basic and acidic residues" evidence="1">
    <location>
        <begin position="35"/>
        <end position="67"/>
    </location>
</feature>
<dbReference type="AlphaFoldDB" id="A0AAD6FFV2"/>
<evidence type="ECO:0008006" key="4">
    <source>
        <dbReference type="Google" id="ProtNLM"/>
    </source>
</evidence>
<feature type="region of interest" description="Disordered" evidence="1">
    <location>
        <begin position="114"/>
        <end position="139"/>
    </location>
</feature>
<organism evidence="2 3">
    <name type="scientific">Pogonophryne albipinna</name>
    <dbReference type="NCBI Taxonomy" id="1090488"/>
    <lineage>
        <taxon>Eukaryota</taxon>
        <taxon>Metazoa</taxon>
        <taxon>Chordata</taxon>
        <taxon>Craniata</taxon>
        <taxon>Vertebrata</taxon>
        <taxon>Euteleostomi</taxon>
        <taxon>Actinopterygii</taxon>
        <taxon>Neopterygii</taxon>
        <taxon>Teleostei</taxon>
        <taxon>Neoteleostei</taxon>
        <taxon>Acanthomorphata</taxon>
        <taxon>Eupercaria</taxon>
        <taxon>Perciformes</taxon>
        <taxon>Notothenioidei</taxon>
        <taxon>Pogonophryne</taxon>
    </lineage>
</organism>
<comment type="caution">
    <text evidence="2">The sequence shown here is derived from an EMBL/GenBank/DDBJ whole genome shotgun (WGS) entry which is preliminary data.</text>
</comment>
<keyword evidence="3" id="KW-1185">Reference proteome</keyword>
<dbReference type="EMBL" id="JAPTMU010000014">
    <property type="protein sequence ID" value="KAJ4932139.1"/>
    <property type="molecule type" value="Genomic_DNA"/>
</dbReference>
<feature type="region of interest" description="Disordered" evidence="1">
    <location>
        <begin position="1"/>
        <end position="100"/>
    </location>
</feature>